<protein>
    <recommendedName>
        <fullName evidence="5">PDZ domain-containing protein</fullName>
    </recommendedName>
</protein>
<dbReference type="EMBL" id="CAXAMN010000325">
    <property type="protein sequence ID" value="CAK8987724.1"/>
    <property type="molecule type" value="Genomic_DNA"/>
</dbReference>
<reference evidence="3 4" key="1">
    <citation type="submission" date="2024-02" db="EMBL/GenBank/DDBJ databases">
        <authorList>
            <person name="Chen Y."/>
            <person name="Shah S."/>
            <person name="Dougan E. K."/>
            <person name="Thang M."/>
            <person name="Chan C."/>
        </authorList>
    </citation>
    <scope>NUCLEOTIDE SEQUENCE [LARGE SCALE GENOMIC DNA]</scope>
</reference>
<accession>A0ABP0HEZ7</accession>
<name>A0ABP0HEZ7_9DINO</name>
<feature type="coiled-coil region" evidence="1">
    <location>
        <begin position="538"/>
        <end position="568"/>
    </location>
</feature>
<evidence type="ECO:0000313" key="3">
    <source>
        <dbReference type="EMBL" id="CAK8987724.1"/>
    </source>
</evidence>
<feature type="compositionally biased region" description="Polar residues" evidence="2">
    <location>
        <begin position="74"/>
        <end position="85"/>
    </location>
</feature>
<keyword evidence="1" id="KW-0175">Coiled coil</keyword>
<comment type="caution">
    <text evidence="3">The sequence shown here is derived from an EMBL/GenBank/DDBJ whole genome shotgun (WGS) entry which is preliminary data.</text>
</comment>
<feature type="compositionally biased region" description="Polar residues" evidence="2">
    <location>
        <begin position="153"/>
        <end position="164"/>
    </location>
</feature>
<feature type="region of interest" description="Disordered" evidence="2">
    <location>
        <begin position="253"/>
        <end position="297"/>
    </location>
</feature>
<feature type="region of interest" description="Disordered" evidence="2">
    <location>
        <begin position="153"/>
        <end position="180"/>
    </location>
</feature>
<feature type="coiled-coil region" evidence="1">
    <location>
        <begin position="599"/>
        <end position="659"/>
    </location>
</feature>
<evidence type="ECO:0008006" key="5">
    <source>
        <dbReference type="Google" id="ProtNLM"/>
    </source>
</evidence>
<evidence type="ECO:0000256" key="2">
    <source>
        <dbReference type="SAM" id="MobiDB-lite"/>
    </source>
</evidence>
<feature type="region of interest" description="Disordered" evidence="2">
    <location>
        <begin position="312"/>
        <end position="364"/>
    </location>
</feature>
<feature type="compositionally biased region" description="Polar residues" evidence="2">
    <location>
        <begin position="26"/>
        <end position="40"/>
    </location>
</feature>
<feature type="compositionally biased region" description="Basic and acidic residues" evidence="2">
    <location>
        <begin position="342"/>
        <end position="364"/>
    </location>
</feature>
<keyword evidence="4" id="KW-1185">Reference proteome</keyword>
<dbReference type="InterPro" id="IPR036034">
    <property type="entry name" value="PDZ_sf"/>
</dbReference>
<feature type="coiled-coil region" evidence="1">
    <location>
        <begin position="884"/>
        <end position="914"/>
    </location>
</feature>
<dbReference type="Proteomes" id="UP001642484">
    <property type="component" value="Unassembled WGS sequence"/>
</dbReference>
<proteinExistence type="predicted"/>
<feature type="coiled-coil region" evidence="1">
    <location>
        <begin position="807"/>
        <end position="834"/>
    </location>
</feature>
<sequence length="1336" mass="147023">MSLRLLQKATSDAPKGKGKAKGGRRQSMSLQQFHQQTPAETVSHRPAWGKGVSMRTSTWAAEDPTPTGARHFQSAGSQARTTSSAWVRGPPSSAIDTLWDAAPMVEELSEDVWQTPGAAEAPPWEELSAEVAGQQEPVGVLEEADATVFAAETSQPPETMSKDATQMDAEETAAQKDAEAGDEDGLWLDIRAWLKHLNLLEHQEAIYSWCEVMGAASLEEVIECIDDLLEAVPMKALQAKRLQSKAQESLEVVRAEEAEGAGGGTSEAIPESSGGAGTNGTSHHADDAPPKSSGAARVQSFYKSLATLDDESPYLKQRPTEKATWVPTVKAASQGGRKRQQKERSKGVEQAKSTEDLEEQRKREEAQRLLEQQLREEQEKKLADARELIVAALERHDSQAFSSAVANAKEVGLPAAEVKEAEQQLNLALQRRLQKRNDALCALQAMLEAPKDERFGPAVRNAFEEAQAEGAIEHLLGGAAAELATRKALQEWELAEQQREDSRMALQFALRQSQVETLQVALSEAKKAGLADDCGLMAEAATLLQALLEKEKKEAEAKQKLQKALAEQDLVLLEEAVLLCKELHLPLRGADETLRKWRIEAAEKQAAEQRLQAAFEAEDPCEVREAIAHARSKLESTVLQAAEDKVAAMEALAKRREMAYAELCLACNARDTRRLQTGLDAAKKVGLPAERLQDAEDALQELQDQEAIRQRLCEMVNQAIQQRELSGLKQALLEAQSELLGEEPVMQKAEQICVELEEEARRQAEAALRRRSAEALVAAVDAGDWDRIQQALEEGLAAGLAEEGAPVRAAQAKLESLREAHEQQEAQLIVQETQARLEELCAVEGRLSGPSHKKERSAIGKEIMKLRDSEAYISARNFLKNPQQERQRREEQRLEIEKRAAEEKERRRRRAEQAPQELAMALEAGDEDALRALLVEAELASSDAQAAEGFLAECEEKRRRAERDGALLEFCFANLDRRAFFQASVTLVAFFTDQYLMHEGSDFKLKVVNAAHSVLVAFRSKEYAEAVKATAVALAQQSISLAESAVVAEASIRGAVDFSSQAEELLVSVRQDAEANGRVVRRKSLQKPILLTSWKALKSRPARPECDEAIQAAAARSRGEGRQLSCKASALLRATSTTTAEDSRRPRDTPPSGATRTSERGGLYTGKGKGKVFGSSSADPDVFKIPKSSAVLQKDPGKAKTFQEDLRTFARNFHMSAELVGFDYVQLKPIGFVHQETKQKARTELQRLLQYYFPLRETCLRVRPESGAGIDLVPSEQGFLVENVEDFPGQDLCVGDVILQIDGHNLWGLSDEAMEQTFGKHFRDGAKLTVKPVEKV</sequence>
<feature type="region of interest" description="Disordered" evidence="2">
    <location>
        <begin position="1135"/>
        <end position="1175"/>
    </location>
</feature>
<gene>
    <name evidence="3" type="ORF">CCMP2556_LOCUS981</name>
</gene>
<evidence type="ECO:0000313" key="4">
    <source>
        <dbReference type="Proteomes" id="UP001642484"/>
    </source>
</evidence>
<organism evidence="3 4">
    <name type="scientific">Durusdinium trenchii</name>
    <dbReference type="NCBI Taxonomy" id="1381693"/>
    <lineage>
        <taxon>Eukaryota</taxon>
        <taxon>Sar</taxon>
        <taxon>Alveolata</taxon>
        <taxon>Dinophyceae</taxon>
        <taxon>Suessiales</taxon>
        <taxon>Symbiodiniaceae</taxon>
        <taxon>Durusdinium</taxon>
    </lineage>
</organism>
<feature type="region of interest" description="Disordered" evidence="2">
    <location>
        <begin position="1"/>
        <end position="91"/>
    </location>
</feature>
<dbReference type="SUPFAM" id="SSF50156">
    <property type="entry name" value="PDZ domain-like"/>
    <property type="match status" value="1"/>
</dbReference>
<evidence type="ECO:0000256" key="1">
    <source>
        <dbReference type="SAM" id="Coils"/>
    </source>
</evidence>